<feature type="domain" description="Amidohydrolase 3" evidence="1">
    <location>
        <begin position="52"/>
        <end position="529"/>
    </location>
</feature>
<comment type="caution">
    <text evidence="2">The sequence shown here is derived from an EMBL/GenBank/DDBJ whole genome shotgun (WGS) entry which is preliminary data.</text>
</comment>
<sequence>MGTLWHNGTFFTMSQEGEVAEAVYVENGLIQAVGETEKLERQYKDRMTSRRDVGGAFVYPGFVDSHLHLIGHGEKLLRLDLSEVASAAEMKQLLRKKVLENKEDEWLFAEGWNENNFSDRKIFHRSELDEIAPDQPMYLSRICRHAALVNSEALKRAGISSATPDPPGGVIVRDHQGEPTGYLLDTATELIKQVIPPVSEEYIRRALMTAVDDVVKLGLVGGHTEDLFYYGGFLRTFKQFQEVIDGKRRKFRAHLLIHHEALAEMEAAGVKEREISPFLELGAVKIFVDGALGGRTALLRDPYTDDPSTSGVAIHTEEELLKLVKLARAKGRPVALHTIGDQALALSLAAIQSYPLADGEGRDRLIHVQVVNDELVEQMTKLPVVLDIQPRFVVSDFPWVMERLGYDRLPHSFAWKSLLARGLHCAGGSDAPIEPVDPLLGIHAAVTRRKAGETHEGYLPEQKLSVFEAVTLFTRGSAYASNKEKERGQIAPRFTADFTVLDTNLFTCEPDQIVKANVMMTVVDNTVVYTRGGDNDAKS</sequence>
<dbReference type="Pfam" id="PF07969">
    <property type="entry name" value="Amidohydro_3"/>
    <property type="match status" value="1"/>
</dbReference>
<dbReference type="SUPFAM" id="SSF51556">
    <property type="entry name" value="Metallo-dependent hydrolases"/>
    <property type="match status" value="1"/>
</dbReference>
<evidence type="ECO:0000313" key="3">
    <source>
        <dbReference type="Proteomes" id="UP001139179"/>
    </source>
</evidence>
<dbReference type="AlphaFoldDB" id="A0A9X2DQ45"/>
<dbReference type="InterPro" id="IPR013108">
    <property type="entry name" value="Amidohydro_3"/>
</dbReference>
<name>A0A9X2DQ45_9BACI</name>
<keyword evidence="3" id="KW-1185">Reference proteome</keyword>
<dbReference type="InterPro" id="IPR032466">
    <property type="entry name" value="Metal_Hydrolase"/>
</dbReference>
<reference evidence="2" key="1">
    <citation type="submission" date="2022-05" db="EMBL/GenBank/DDBJ databases">
        <title>Comparative Genomics of Spacecraft Associated Microbes.</title>
        <authorList>
            <person name="Tran M.T."/>
            <person name="Wright A."/>
            <person name="Seuylemezian A."/>
            <person name="Eisen J."/>
            <person name="Coil D."/>
        </authorList>
    </citation>
    <scope>NUCLEOTIDE SEQUENCE</scope>
    <source>
        <strain evidence="2">214.1.1</strain>
    </source>
</reference>
<dbReference type="PANTHER" id="PTHR22642">
    <property type="entry name" value="IMIDAZOLONEPROPIONASE"/>
    <property type="match status" value="1"/>
</dbReference>
<proteinExistence type="predicted"/>
<dbReference type="EMBL" id="JAMBOL010000011">
    <property type="protein sequence ID" value="MCM3715016.1"/>
    <property type="molecule type" value="Genomic_DNA"/>
</dbReference>
<dbReference type="Gene3D" id="3.10.310.70">
    <property type="match status" value="1"/>
</dbReference>
<dbReference type="InterPro" id="IPR033932">
    <property type="entry name" value="YtcJ-like"/>
</dbReference>
<dbReference type="CDD" id="cd01300">
    <property type="entry name" value="YtcJ_like"/>
    <property type="match status" value="1"/>
</dbReference>
<dbReference type="Proteomes" id="UP001139179">
    <property type="component" value="Unassembled WGS sequence"/>
</dbReference>
<dbReference type="SUPFAM" id="SSF51338">
    <property type="entry name" value="Composite domain of metallo-dependent hydrolases"/>
    <property type="match status" value="1"/>
</dbReference>
<dbReference type="Gene3D" id="2.30.40.10">
    <property type="entry name" value="Urease, subunit C, domain 1"/>
    <property type="match status" value="1"/>
</dbReference>
<evidence type="ECO:0000313" key="2">
    <source>
        <dbReference type="EMBL" id="MCM3715016.1"/>
    </source>
</evidence>
<gene>
    <name evidence="2" type="ORF">M3202_13080</name>
</gene>
<dbReference type="GO" id="GO:0016810">
    <property type="term" value="F:hydrolase activity, acting on carbon-nitrogen (but not peptide) bonds"/>
    <property type="evidence" value="ECO:0007669"/>
    <property type="project" value="InterPro"/>
</dbReference>
<dbReference type="RefSeq" id="WP_251223782.1">
    <property type="nucleotide sequence ID" value="NZ_JAMBOL010000011.1"/>
</dbReference>
<protein>
    <submittedName>
        <fullName evidence="2">Amidohydrolase</fullName>
    </submittedName>
</protein>
<evidence type="ECO:0000259" key="1">
    <source>
        <dbReference type="Pfam" id="PF07969"/>
    </source>
</evidence>
<organism evidence="2 3">
    <name type="scientific">Halalkalibacter oceani</name>
    <dbReference type="NCBI Taxonomy" id="1653776"/>
    <lineage>
        <taxon>Bacteria</taxon>
        <taxon>Bacillati</taxon>
        <taxon>Bacillota</taxon>
        <taxon>Bacilli</taxon>
        <taxon>Bacillales</taxon>
        <taxon>Bacillaceae</taxon>
        <taxon>Halalkalibacter</taxon>
    </lineage>
</organism>
<dbReference type="PANTHER" id="PTHR22642:SF2">
    <property type="entry name" value="PROTEIN LONG AFTER FAR-RED 3"/>
    <property type="match status" value="1"/>
</dbReference>
<accession>A0A9X2DQ45</accession>
<dbReference type="InterPro" id="IPR011059">
    <property type="entry name" value="Metal-dep_hydrolase_composite"/>
</dbReference>
<dbReference type="Gene3D" id="3.20.20.140">
    <property type="entry name" value="Metal-dependent hydrolases"/>
    <property type="match status" value="1"/>
</dbReference>